<dbReference type="EMBL" id="CP002736">
    <property type="protein sequence ID" value="AEF93487.1"/>
    <property type="molecule type" value="Genomic_DNA"/>
</dbReference>
<gene>
    <name evidence="1" type="ordered locus">Desca_0597</name>
</gene>
<reference evidence="1 2" key="1">
    <citation type="submission" date="2011-05" db="EMBL/GenBank/DDBJ databases">
        <title>Complete sequence of Desulfotomaculum carboxydivorans CO-1-SRB.</title>
        <authorList>
            <consortium name="US DOE Joint Genome Institute"/>
            <person name="Lucas S."/>
            <person name="Han J."/>
            <person name="Lapidus A."/>
            <person name="Cheng J.-F."/>
            <person name="Goodwin L."/>
            <person name="Pitluck S."/>
            <person name="Peters L."/>
            <person name="Mikhailova N."/>
            <person name="Lu M."/>
            <person name="Han C."/>
            <person name="Tapia R."/>
            <person name="Land M."/>
            <person name="Hauser L."/>
            <person name="Kyrpides N."/>
            <person name="Ivanova N."/>
            <person name="Pagani I."/>
            <person name="Stams A."/>
            <person name="Plugge C."/>
            <person name="Muyzer G."/>
            <person name="Kuever J."/>
            <person name="Parshina S."/>
            <person name="Ivanova A."/>
            <person name="Nazina T."/>
            <person name="Woyke T."/>
        </authorList>
    </citation>
    <scope>NUCLEOTIDE SEQUENCE [LARGE SCALE GENOMIC DNA]</scope>
    <source>
        <strain evidence="2">DSM 14880 / VKM B-2319 / CO-1-SRB</strain>
    </source>
</reference>
<accession>F6B842</accession>
<dbReference type="HOGENOM" id="CLU_134920_0_0_9"/>
<name>F6B842_DESCC</name>
<dbReference type="AlphaFoldDB" id="F6B842"/>
<evidence type="ECO:0000313" key="2">
    <source>
        <dbReference type="Proteomes" id="UP000009226"/>
    </source>
</evidence>
<keyword evidence="2" id="KW-1185">Reference proteome</keyword>
<protein>
    <submittedName>
        <fullName evidence="1">Uncharacterized protein</fullName>
    </submittedName>
</protein>
<dbReference type="RefSeq" id="WP_003541398.1">
    <property type="nucleotide sequence ID" value="NC_015565.1"/>
</dbReference>
<organism evidence="1 2">
    <name type="scientific">Desulfotomaculum nigrificans (strain DSM 14880 / VKM B-2319 / CO-1-SRB)</name>
    <name type="common">Desulfotomaculum carboxydivorans</name>
    <dbReference type="NCBI Taxonomy" id="868595"/>
    <lineage>
        <taxon>Bacteria</taxon>
        <taxon>Bacillati</taxon>
        <taxon>Bacillota</taxon>
        <taxon>Clostridia</taxon>
        <taxon>Eubacteriales</taxon>
        <taxon>Desulfotomaculaceae</taxon>
        <taxon>Desulfotomaculum</taxon>
    </lineage>
</organism>
<proteinExistence type="predicted"/>
<sequence precursor="true">MTLPQGMRALLAYFPSSTKAQAAMEELKSMGISDVSLDRVSRYGTTTNAALNNPRNDAQSITGLTLFSNNSLSSDASVLQAADPAVSGMASRGYGLAGGHAFLVTAVTTDEMGERAARVLEKHGGSL</sequence>
<evidence type="ECO:0000313" key="1">
    <source>
        <dbReference type="EMBL" id="AEF93487.1"/>
    </source>
</evidence>
<dbReference type="STRING" id="868595.Desca_0597"/>
<dbReference type="Proteomes" id="UP000009226">
    <property type="component" value="Chromosome"/>
</dbReference>
<dbReference type="KEGG" id="dca:Desca_0597"/>
<dbReference type="eggNOG" id="ENOG5032T7A">
    <property type="taxonomic scope" value="Bacteria"/>
</dbReference>